<proteinExistence type="predicted"/>
<reference evidence="11" key="1">
    <citation type="journal article" date="2022" name="Int. J. Mol. Sci.">
        <title>Draft Genome of Tanacetum Coccineum: Genomic Comparison of Closely Related Tanacetum-Family Plants.</title>
        <authorList>
            <person name="Yamashiro T."/>
            <person name="Shiraishi A."/>
            <person name="Nakayama K."/>
            <person name="Satake H."/>
        </authorList>
    </citation>
    <scope>NUCLEOTIDE SEQUENCE</scope>
</reference>
<comment type="caution">
    <text evidence="11">The sequence shown here is derived from an EMBL/GenBank/DDBJ whole genome shotgun (WGS) entry which is preliminary data.</text>
</comment>
<evidence type="ECO:0000313" key="12">
    <source>
        <dbReference type="Proteomes" id="UP001151760"/>
    </source>
</evidence>
<name>A0ABQ4ZY49_9ASTR</name>
<evidence type="ECO:0000256" key="7">
    <source>
        <dbReference type="ARBA" id="ARBA00022918"/>
    </source>
</evidence>
<evidence type="ECO:0000256" key="2">
    <source>
        <dbReference type="ARBA" id="ARBA00022723"/>
    </source>
</evidence>
<keyword evidence="2" id="KW-0479">Metal-binding</keyword>
<dbReference type="Proteomes" id="UP001151760">
    <property type="component" value="Unassembled WGS sequence"/>
</dbReference>
<evidence type="ECO:0000256" key="4">
    <source>
        <dbReference type="ARBA" id="ARBA00022801"/>
    </source>
</evidence>
<keyword evidence="1" id="KW-0540">Nuclease</keyword>
<reference evidence="11" key="2">
    <citation type="submission" date="2022-01" db="EMBL/GenBank/DDBJ databases">
        <authorList>
            <person name="Yamashiro T."/>
            <person name="Shiraishi A."/>
            <person name="Satake H."/>
            <person name="Nakayama K."/>
        </authorList>
    </citation>
    <scope>NUCLEOTIDE SEQUENCE</scope>
</reference>
<organism evidence="11 12">
    <name type="scientific">Tanacetum coccineum</name>
    <dbReference type="NCBI Taxonomy" id="301880"/>
    <lineage>
        <taxon>Eukaryota</taxon>
        <taxon>Viridiplantae</taxon>
        <taxon>Streptophyta</taxon>
        <taxon>Embryophyta</taxon>
        <taxon>Tracheophyta</taxon>
        <taxon>Spermatophyta</taxon>
        <taxon>Magnoliopsida</taxon>
        <taxon>eudicotyledons</taxon>
        <taxon>Gunneridae</taxon>
        <taxon>Pentapetalae</taxon>
        <taxon>asterids</taxon>
        <taxon>campanulids</taxon>
        <taxon>Asterales</taxon>
        <taxon>Asteraceae</taxon>
        <taxon>Asteroideae</taxon>
        <taxon>Anthemideae</taxon>
        <taxon>Anthemidinae</taxon>
        <taxon>Tanacetum</taxon>
    </lineage>
</organism>
<keyword evidence="8" id="KW-0808">Transferase</keyword>
<sequence length="229" mass="26063">MVMASSSSHLNFDTINLLSKYDIVTGLPKLKFVKDHLCSSCKLGKAKRKSFKTKTTPSSKRRLQILHMDLCGPLRVESFNVRTVQTDKGMEFLNKTLHTYFAQEGIEHQMSTARTPEQNGVVEGRNRTLVEAARTMLSAAKVPLFFWAEGLHSVSIQRIHGIGYGVLGFLKVGTMFDIFQNIIFPYSLNTVYYLSWIWRIGLVTFVVFGECRHGYAVYSLMDTAYWLSE</sequence>
<dbReference type="InterPro" id="IPR001584">
    <property type="entry name" value="Integrase_cat-core"/>
</dbReference>
<evidence type="ECO:0000256" key="5">
    <source>
        <dbReference type="ARBA" id="ARBA00022842"/>
    </source>
</evidence>
<keyword evidence="7" id="KW-0695">RNA-directed DNA polymerase</keyword>
<dbReference type="InterPro" id="IPR039537">
    <property type="entry name" value="Retrotran_Ty1/copia-like"/>
</dbReference>
<keyword evidence="9" id="KW-0233">DNA recombination</keyword>
<evidence type="ECO:0000313" key="11">
    <source>
        <dbReference type="EMBL" id="GJS94261.1"/>
    </source>
</evidence>
<keyword evidence="12" id="KW-1185">Reference proteome</keyword>
<evidence type="ECO:0000256" key="9">
    <source>
        <dbReference type="ARBA" id="ARBA00023172"/>
    </source>
</evidence>
<gene>
    <name evidence="11" type="ORF">Tco_0801229</name>
</gene>
<evidence type="ECO:0000256" key="6">
    <source>
        <dbReference type="ARBA" id="ARBA00022908"/>
    </source>
</evidence>
<accession>A0ABQ4ZY49</accession>
<dbReference type="InterPro" id="IPR036397">
    <property type="entry name" value="RNaseH_sf"/>
</dbReference>
<evidence type="ECO:0000256" key="1">
    <source>
        <dbReference type="ARBA" id="ARBA00022722"/>
    </source>
</evidence>
<dbReference type="InterPro" id="IPR012337">
    <property type="entry name" value="RNaseH-like_sf"/>
</dbReference>
<dbReference type="PANTHER" id="PTHR42648:SF11">
    <property type="entry name" value="TRANSPOSON TY4-P GAG-POL POLYPROTEIN"/>
    <property type="match status" value="1"/>
</dbReference>
<feature type="domain" description="Integrase catalytic" evidence="10">
    <location>
        <begin position="82"/>
        <end position="179"/>
    </location>
</feature>
<evidence type="ECO:0000256" key="3">
    <source>
        <dbReference type="ARBA" id="ARBA00022759"/>
    </source>
</evidence>
<dbReference type="PANTHER" id="PTHR42648">
    <property type="entry name" value="TRANSPOSASE, PUTATIVE-RELATED"/>
    <property type="match status" value="1"/>
</dbReference>
<keyword evidence="3" id="KW-0255">Endonuclease</keyword>
<keyword evidence="4" id="KW-0378">Hydrolase</keyword>
<evidence type="ECO:0000259" key="10">
    <source>
        <dbReference type="PROSITE" id="PS50994"/>
    </source>
</evidence>
<dbReference type="EMBL" id="BQNB010011718">
    <property type="protein sequence ID" value="GJS94261.1"/>
    <property type="molecule type" value="Genomic_DNA"/>
</dbReference>
<keyword evidence="5" id="KW-0460">Magnesium</keyword>
<dbReference type="PROSITE" id="PS50994">
    <property type="entry name" value="INTEGRASE"/>
    <property type="match status" value="1"/>
</dbReference>
<dbReference type="Gene3D" id="3.30.420.10">
    <property type="entry name" value="Ribonuclease H-like superfamily/Ribonuclease H"/>
    <property type="match status" value="1"/>
</dbReference>
<keyword evidence="6" id="KW-0229">DNA integration</keyword>
<evidence type="ECO:0000256" key="8">
    <source>
        <dbReference type="ARBA" id="ARBA00022932"/>
    </source>
</evidence>
<dbReference type="SUPFAM" id="SSF53098">
    <property type="entry name" value="Ribonuclease H-like"/>
    <property type="match status" value="1"/>
</dbReference>
<keyword evidence="8" id="KW-0239">DNA-directed DNA polymerase</keyword>
<protein>
    <submittedName>
        <fullName evidence="11">Retrovirus-related pol polyprotein from transposon TNT 1-94</fullName>
    </submittedName>
</protein>
<keyword evidence="8" id="KW-0548">Nucleotidyltransferase</keyword>